<name>A0ABQ0JU60_9BACT</name>
<organism evidence="5 6">
    <name type="scientific">Candidatus Brocadia sinica JPN1</name>
    <dbReference type="NCBI Taxonomy" id="1197129"/>
    <lineage>
        <taxon>Bacteria</taxon>
        <taxon>Pseudomonadati</taxon>
        <taxon>Planctomycetota</taxon>
        <taxon>Candidatus Brocadiia</taxon>
        <taxon>Candidatus Brocadiales</taxon>
        <taxon>Candidatus Brocadiaceae</taxon>
        <taxon>Candidatus Brocadia</taxon>
    </lineage>
</organism>
<evidence type="ECO:0000256" key="3">
    <source>
        <dbReference type="ARBA" id="ARBA00022840"/>
    </source>
</evidence>
<keyword evidence="1" id="KW-0813">Transport</keyword>
<gene>
    <name evidence="5" type="ORF">BROSI_A0774</name>
</gene>
<evidence type="ECO:0000313" key="5">
    <source>
        <dbReference type="EMBL" id="GAN32262.1"/>
    </source>
</evidence>
<dbReference type="InterPro" id="IPR027417">
    <property type="entry name" value="P-loop_NTPase"/>
</dbReference>
<keyword evidence="5" id="KW-0762">Sugar transport</keyword>
<dbReference type="Gene3D" id="3.40.50.300">
    <property type="entry name" value="P-loop containing nucleotide triphosphate hydrolases"/>
    <property type="match status" value="1"/>
</dbReference>
<accession>A0ABQ0JU60</accession>
<dbReference type="PANTHER" id="PTHR42781">
    <property type="entry name" value="SPERMIDINE/PUTRESCINE IMPORT ATP-BINDING PROTEIN POTA"/>
    <property type="match status" value="1"/>
</dbReference>
<dbReference type="Proteomes" id="UP000032309">
    <property type="component" value="Unassembled WGS sequence"/>
</dbReference>
<protein>
    <submittedName>
        <fullName evidence="5">ABC-type sugar transport systems ATPase components</fullName>
    </submittedName>
</protein>
<feature type="domain" description="ABC transporter" evidence="4">
    <location>
        <begin position="1"/>
        <end position="156"/>
    </location>
</feature>
<keyword evidence="2" id="KW-0547">Nucleotide-binding</keyword>
<dbReference type="PANTHER" id="PTHR42781:SF4">
    <property type="entry name" value="SPERMIDINE_PUTRESCINE IMPORT ATP-BINDING PROTEIN POTA"/>
    <property type="match status" value="1"/>
</dbReference>
<dbReference type="InterPro" id="IPR003439">
    <property type="entry name" value="ABC_transporter-like_ATP-bd"/>
</dbReference>
<dbReference type="InterPro" id="IPR050093">
    <property type="entry name" value="ABC_SmlMolc_Importer"/>
</dbReference>
<dbReference type="RefSeq" id="WP_052562404.1">
    <property type="nucleotide sequence ID" value="NZ_BAFN01000001.1"/>
</dbReference>
<evidence type="ECO:0000256" key="2">
    <source>
        <dbReference type="ARBA" id="ARBA00022741"/>
    </source>
</evidence>
<evidence type="ECO:0000313" key="6">
    <source>
        <dbReference type="Proteomes" id="UP000032309"/>
    </source>
</evidence>
<dbReference type="PROSITE" id="PS50893">
    <property type="entry name" value="ABC_TRANSPORTER_2"/>
    <property type="match status" value="1"/>
</dbReference>
<dbReference type="EMBL" id="BAFN01000001">
    <property type="protein sequence ID" value="GAN32262.1"/>
    <property type="molecule type" value="Genomic_DNA"/>
</dbReference>
<reference evidence="6" key="1">
    <citation type="journal article" date="2015" name="Genome Announc.">
        <title>Draft Genome Sequence of an Anaerobic Ammonium-Oxidizing Bacterium, "Candidatus Brocadia sinica".</title>
        <authorList>
            <person name="Oshiki M."/>
            <person name="Shinyako-Hata K."/>
            <person name="Satoh H."/>
            <person name="Okabe S."/>
        </authorList>
    </citation>
    <scope>NUCLEOTIDE SEQUENCE [LARGE SCALE GENOMIC DNA]</scope>
    <source>
        <strain evidence="6">JPN1</strain>
    </source>
</reference>
<keyword evidence="6" id="KW-1185">Reference proteome</keyword>
<evidence type="ECO:0000256" key="1">
    <source>
        <dbReference type="ARBA" id="ARBA00022448"/>
    </source>
</evidence>
<keyword evidence="3" id="KW-0067">ATP-binding</keyword>
<comment type="caution">
    <text evidence="5">The sequence shown here is derived from an EMBL/GenBank/DDBJ whole genome shotgun (WGS) entry which is preliminary data.</text>
</comment>
<sequence>MVFQDLALWPHMTVYQNIEFGLKTIGLTRTERQKRIEAVLGKVNMQKYANEYPARLSGGQQQLIAIARSIVTEPKLLLMDEPLSNIDVQLRDDIRKELKRIQQETEITTVYVTHDQEDAFLLADKIAVMNAGVVEQIASPEEIYFSPGSLFMANFIGESNTIRVRIVDRDKVVTP</sequence>
<proteinExistence type="predicted"/>
<dbReference type="PROSITE" id="PS00211">
    <property type="entry name" value="ABC_TRANSPORTER_1"/>
    <property type="match status" value="1"/>
</dbReference>
<evidence type="ECO:0000259" key="4">
    <source>
        <dbReference type="PROSITE" id="PS50893"/>
    </source>
</evidence>
<dbReference type="InterPro" id="IPR017871">
    <property type="entry name" value="ABC_transporter-like_CS"/>
</dbReference>
<dbReference type="Pfam" id="PF00005">
    <property type="entry name" value="ABC_tran"/>
    <property type="match status" value="1"/>
</dbReference>
<dbReference type="SUPFAM" id="SSF52540">
    <property type="entry name" value="P-loop containing nucleoside triphosphate hydrolases"/>
    <property type="match status" value="1"/>
</dbReference>